<dbReference type="GO" id="GO:0036297">
    <property type="term" value="P:interstrand cross-link repair"/>
    <property type="evidence" value="ECO:0007669"/>
    <property type="project" value="InterPro"/>
</dbReference>
<dbReference type="Proteomes" id="UP000472267">
    <property type="component" value="Chromosome 7"/>
</dbReference>
<dbReference type="Pfam" id="PF24783">
    <property type="entry name" value="FANCA_arcN"/>
    <property type="match status" value="1"/>
</dbReference>
<reference evidence="3" key="2">
    <citation type="submission" date="2025-08" db="UniProtKB">
        <authorList>
            <consortium name="Ensembl"/>
        </authorList>
    </citation>
    <scope>IDENTIFICATION</scope>
</reference>
<protein>
    <submittedName>
        <fullName evidence="3">Uncharacterized protein</fullName>
    </submittedName>
</protein>
<dbReference type="InParanoid" id="A0A672JE78"/>
<dbReference type="InterPro" id="IPR055387">
    <property type="entry name" value="FANCA_arcN"/>
</dbReference>
<sequence>LLLSAPCRALVSHIKSPSHVLLLPLQTRLAEVLQSSRELLSQGVLCPRLLGQEIRKHQNLPKLEVLYHLHVHNVLTLKHILESEEEVRRWLVSQMKALCGWMPPQEEEETRQVQQKVLSAVVGVLVSGQDAAAERKISALCSSVLDDMLFCESASNIQHCTLIREGCHRASLFLFQIQVLEASLCGVSASPEALQRFFTHSLTQTLTYRPQLTVSDAISLQSQWTFAKSSHTLIALLRQLSGIFTVEQLLSHLQKVLETHEVNWKHVLSFCSTVLVYYSAAQHGLTELLSRLLSAAFHGYDLENMITAFLLARQASLEGPAIFPSYSHWFKMCFGGGTGFHASSKKSLVFLLKFLSDLVPFEPPQYLKVHILHPPFVPLKHRGLLMEYVSLAKTRLADLKPACVVSCSSSSSFIDALKKADKIPAAQYSSYVESCQRERQRKRVAECSDSSDDPLEVLNVQLQKLTEFIVKGDHEGRQCVFIFRANDLLTVFFPVTVFCRQSPWASSYVNTLLTNTQLLSGLLHRLWDLFHNQGTSLSPAHILGLGAFMVHLHNASTSHNPLVQLEPSAQPEPVSVSDAVSSALVCRTHMVFSCRLCLSAVCYGICRRESSPQQQQQDFIPVTLYKKLLYLLPRLLPEVRRTPAAAPLQQPGLWSSVTHSDHSWKETARQLWSHAGFQQLQHRAQHQLSFSEWLSVELRVLRGEDILSDAERQEYQQWACSEFYLPRPEEDGGCGGDMRKLCSHLLTAVMDQQLRCCSHTLVHTTLLSSDPFKILLLAPAHLCGLQEVVCEMQSSSLCRFDLCDLLFEEISQRCSSAAAPSVGSELSLQRTLQTWNRSTKCRRDDVCGCGASGLGVTLPAVCQGAAVSAGSHPG</sequence>
<dbReference type="Ensembl" id="ENSSFAT00005054152.1">
    <property type="protein sequence ID" value="ENSSFAP00005052491.1"/>
    <property type="gene ID" value="ENSSFAG00005025141.1"/>
</dbReference>
<dbReference type="OMA" id="WACWELY"/>
<feature type="domain" description="Fanconi anaemia group A protein arcN subdomain" evidence="2">
    <location>
        <begin position="500"/>
        <end position="640"/>
    </location>
</feature>
<dbReference type="PANTHER" id="PTHR12047">
    <property type="entry name" value="FANCONI ANEMIA GROUP A PROTEIN"/>
    <property type="match status" value="1"/>
</dbReference>
<dbReference type="InterPro" id="IPR003516">
    <property type="entry name" value="FANCA"/>
</dbReference>
<evidence type="ECO:0000313" key="3">
    <source>
        <dbReference type="Ensembl" id="ENSSFAP00005052491.1"/>
    </source>
</evidence>
<proteinExistence type="predicted"/>
<reference evidence="3" key="3">
    <citation type="submission" date="2025-09" db="UniProtKB">
        <authorList>
            <consortium name="Ensembl"/>
        </authorList>
    </citation>
    <scope>IDENTIFICATION</scope>
</reference>
<evidence type="ECO:0000259" key="2">
    <source>
        <dbReference type="Pfam" id="PF24783"/>
    </source>
</evidence>
<name>A0A672JE78_SALFA</name>
<evidence type="ECO:0000259" key="1">
    <source>
        <dbReference type="Pfam" id="PF15865"/>
    </source>
</evidence>
<accession>A0A672JE78</accession>
<dbReference type="AlphaFoldDB" id="A0A672JE78"/>
<reference evidence="3" key="1">
    <citation type="submission" date="2019-06" db="EMBL/GenBank/DDBJ databases">
        <authorList>
            <consortium name="Wellcome Sanger Institute Data Sharing"/>
        </authorList>
    </citation>
    <scope>NUCLEOTIDE SEQUENCE [LARGE SCALE GENOMIC DNA]</scope>
</reference>
<dbReference type="GO" id="GO:0043240">
    <property type="term" value="C:Fanconi anaemia nuclear complex"/>
    <property type="evidence" value="ECO:0007669"/>
    <property type="project" value="InterPro"/>
</dbReference>
<dbReference type="Pfam" id="PF15865">
    <property type="entry name" value="Fanconi_A_N"/>
    <property type="match status" value="1"/>
</dbReference>
<feature type="domain" description="Fanconi anaemia group A protein N-terminal" evidence="1">
    <location>
        <begin position="57"/>
        <end position="400"/>
    </location>
</feature>
<evidence type="ECO:0000313" key="4">
    <source>
        <dbReference type="Proteomes" id="UP000472267"/>
    </source>
</evidence>
<keyword evidence="4" id="KW-1185">Reference proteome</keyword>
<organism evidence="3 4">
    <name type="scientific">Salarias fasciatus</name>
    <name type="common">Jewelled blenny</name>
    <name type="synonym">Blennius fasciatus</name>
    <dbReference type="NCBI Taxonomy" id="181472"/>
    <lineage>
        <taxon>Eukaryota</taxon>
        <taxon>Metazoa</taxon>
        <taxon>Chordata</taxon>
        <taxon>Craniata</taxon>
        <taxon>Vertebrata</taxon>
        <taxon>Euteleostomi</taxon>
        <taxon>Actinopterygii</taxon>
        <taxon>Neopterygii</taxon>
        <taxon>Teleostei</taxon>
        <taxon>Neoteleostei</taxon>
        <taxon>Acanthomorphata</taxon>
        <taxon>Ovalentaria</taxon>
        <taxon>Blenniimorphae</taxon>
        <taxon>Blenniiformes</taxon>
        <taxon>Blennioidei</taxon>
        <taxon>Blenniidae</taxon>
        <taxon>Salariinae</taxon>
        <taxon>Salarias</taxon>
    </lineage>
</organism>
<dbReference type="InterPro" id="IPR031729">
    <property type="entry name" value="Fanconi_A_N"/>
</dbReference>
<dbReference type="PANTHER" id="PTHR12047:SF2">
    <property type="entry name" value="FANCONI ANEMIA GROUP A PROTEIN"/>
    <property type="match status" value="1"/>
</dbReference>